<feature type="region of interest" description="Disordered" evidence="1">
    <location>
        <begin position="314"/>
        <end position="334"/>
    </location>
</feature>
<feature type="compositionally biased region" description="Basic and acidic residues" evidence="1">
    <location>
        <begin position="448"/>
        <end position="461"/>
    </location>
</feature>
<feature type="region of interest" description="Disordered" evidence="1">
    <location>
        <begin position="1"/>
        <end position="21"/>
    </location>
</feature>
<dbReference type="VEuPathDB" id="ToxoDB:LOC34619913"/>
<feature type="region of interest" description="Disordered" evidence="1">
    <location>
        <begin position="348"/>
        <end position="369"/>
    </location>
</feature>
<feature type="region of interest" description="Disordered" evidence="1">
    <location>
        <begin position="240"/>
        <end position="284"/>
    </location>
</feature>
<feature type="region of interest" description="Disordered" evidence="1">
    <location>
        <begin position="443"/>
        <end position="476"/>
    </location>
</feature>
<name>A0A1D3D9J9_9EIME</name>
<evidence type="ECO:0000313" key="2">
    <source>
        <dbReference type="EMBL" id="OEH80112.1"/>
    </source>
</evidence>
<dbReference type="EMBL" id="JROU02000188">
    <property type="protein sequence ID" value="OEH80112.1"/>
    <property type="molecule type" value="Genomic_DNA"/>
</dbReference>
<keyword evidence="3" id="KW-1185">Reference proteome</keyword>
<dbReference type="VEuPathDB" id="ToxoDB:cyc_03175"/>
<dbReference type="InParanoid" id="A0A1D3D9J9"/>
<evidence type="ECO:0000256" key="1">
    <source>
        <dbReference type="SAM" id="MobiDB-lite"/>
    </source>
</evidence>
<reference evidence="2 3" key="1">
    <citation type="journal article" date="2016" name="BMC Genomics">
        <title>Comparative genomics reveals Cyclospora cayetanensis possesses coccidia-like metabolism and invasion components but unique surface antigens.</title>
        <authorList>
            <person name="Liu S."/>
            <person name="Wang L."/>
            <person name="Zheng H."/>
            <person name="Xu Z."/>
            <person name="Roellig D.M."/>
            <person name="Li N."/>
            <person name="Frace M.A."/>
            <person name="Tang K."/>
            <person name="Arrowood M.J."/>
            <person name="Moss D.M."/>
            <person name="Zhang L."/>
            <person name="Feng Y."/>
            <person name="Xiao L."/>
        </authorList>
    </citation>
    <scope>NUCLEOTIDE SEQUENCE [LARGE SCALE GENOMIC DNA]</scope>
    <source>
        <strain evidence="2 3">CHN_HEN01</strain>
    </source>
</reference>
<dbReference type="Proteomes" id="UP000095192">
    <property type="component" value="Unassembled WGS sequence"/>
</dbReference>
<sequence length="495" mass="52298">MGGEREGLFGQDGADDSRRNGPFASLPLFESLLQSPCGRYAPVGGASPRNVAAGSPSPAISVAAASEVRRVLDSGACSSSRSGGTHGRCSPPGGGGGVNSSADITLRPLCIATAAGGMGSADTAEAVVINSNDLWAHQTSGGRMKKEKALKQRREEQVAAQIRLKEGEAHLFGIRSPWRIVRSRFYVTSASHVEALLNVLLLSHSAVACKPSNGSPAADTTHRDLNQSAAAAAAAKAADGGGACETGFRRGRRSSFSDSNAESRLPGGTEEDGGAEGDAGRKQFKPILDHELRVMLYSARQLWREVHQQEEEEARSAAFPPCESQSRSGRSPLAEGAQHLQNCTACQSREGKGEATSRSSSTQQKSREAISGVEAAWLCPGGESCRRRPSLRPSTPGCSCMKTYANRVPPYCEIAPLLPLGRSIEVGDFEALMNEVLRRYGDGIPQRNRTDKSKPHEEDGNTRGTTQHSVSPGAVAKMPTLNSVLAHSWASLSEL</sequence>
<organism evidence="2 3">
    <name type="scientific">Cyclospora cayetanensis</name>
    <dbReference type="NCBI Taxonomy" id="88456"/>
    <lineage>
        <taxon>Eukaryota</taxon>
        <taxon>Sar</taxon>
        <taxon>Alveolata</taxon>
        <taxon>Apicomplexa</taxon>
        <taxon>Conoidasida</taxon>
        <taxon>Coccidia</taxon>
        <taxon>Eucoccidiorida</taxon>
        <taxon>Eimeriorina</taxon>
        <taxon>Eimeriidae</taxon>
        <taxon>Cyclospora</taxon>
    </lineage>
</organism>
<gene>
    <name evidence="2" type="ORF">cyc_03175</name>
</gene>
<dbReference type="AlphaFoldDB" id="A0A1D3D9J9"/>
<evidence type="ECO:0000313" key="3">
    <source>
        <dbReference type="Proteomes" id="UP000095192"/>
    </source>
</evidence>
<comment type="caution">
    <text evidence="2">The sequence shown here is derived from an EMBL/GenBank/DDBJ whole genome shotgun (WGS) entry which is preliminary data.</text>
</comment>
<proteinExistence type="predicted"/>
<accession>A0A1D3D9J9</accession>
<feature type="region of interest" description="Disordered" evidence="1">
    <location>
        <begin position="75"/>
        <end position="97"/>
    </location>
</feature>
<protein>
    <submittedName>
        <fullName evidence="2">Uncharacterized protein</fullName>
    </submittedName>
</protein>